<dbReference type="SUPFAM" id="SSF52218">
    <property type="entry name" value="Flavoproteins"/>
    <property type="match status" value="1"/>
</dbReference>
<organism evidence="4 5">
    <name type="scientific">Acetanaerobacterium elongatum</name>
    <dbReference type="NCBI Taxonomy" id="258515"/>
    <lineage>
        <taxon>Bacteria</taxon>
        <taxon>Bacillati</taxon>
        <taxon>Bacillota</taxon>
        <taxon>Clostridia</taxon>
        <taxon>Eubacteriales</taxon>
        <taxon>Oscillospiraceae</taxon>
        <taxon>Acetanaerobacterium</taxon>
    </lineage>
</organism>
<evidence type="ECO:0000313" key="4">
    <source>
        <dbReference type="EMBL" id="SDN00688.1"/>
    </source>
</evidence>
<reference evidence="4 5" key="1">
    <citation type="submission" date="2016-10" db="EMBL/GenBank/DDBJ databases">
        <authorList>
            <person name="de Groot N.N."/>
        </authorList>
    </citation>
    <scope>NUCLEOTIDE SEQUENCE [LARGE SCALE GENOMIC DNA]</scope>
    <source>
        <strain evidence="4 5">CGMCC 1.5012</strain>
    </source>
</reference>
<evidence type="ECO:0000313" key="5">
    <source>
        <dbReference type="Proteomes" id="UP000199182"/>
    </source>
</evidence>
<feature type="domain" description="NADPH-dependent FMN reductase-like" evidence="3">
    <location>
        <begin position="1"/>
        <end position="139"/>
    </location>
</feature>
<evidence type="ECO:0000256" key="1">
    <source>
        <dbReference type="ARBA" id="ARBA00022630"/>
    </source>
</evidence>
<keyword evidence="2" id="KW-0288">FMN</keyword>
<dbReference type="InterPro" id="IPR029039">
    <property type="entry name" value="Flavoprotein-like_sf"/>
</dbReference>
<dbReference type="InterPro" id="IPR051796">
    <property type="entry name" value="ISF_SsuE-like"/>
</dbReference>
<evidence type="ECO:0000259" key="3">
    <source>
        <dbReference type="Pfam" id="PF03358"/>
    </source>
</evidence>
<proteinExistence type="predicted"/>
<sequence length="203" mass="22291">MKAVIVNGSYHQNGVTALMVHEFIRGLKESKSGIEVEEVNLSQVPLKLCKGCGCCVKNDGKSLAECPQPDYPAIKGILQDMIDCDILVYASPVYEKAVTALLKRFLERSMTILYLGETGPVPRNAVNDKKVGVVLVSCGTPFPVNRIQGITKYPLDILGMFCRGFGCSKVKKIEVTSAYSKEQVSDKQIRRVYKLAVKLGSML</sequence>
<keyword evidence="1" id="KW-0285">Flavoprotein</keyword>
<protein>
    <submittedName>
        <fullName evidence="4">NADPH-dependent FMN reductase</fullName>
    </submittedName>
</protein>
<name>A0A1G9XV64_9FIRM</name>
<dbReference type="Pfam" id="PF03358">
    <property type="entry name" value="FMN_red"/>
    <property type="match status" value="1"/>
</dbReference>
<dbReference type="OrthoDB" id="9805976at2"/>
<dbReference type="EMBL" id="FNID01000009">
    <property type="protein sequence ID" value="SDN00688.1"/>
    <property type="molecule type" value="Genomic_DNA"/>
</dbReference>
<dbReference type="InterPro" id="IPR005025">
    <property type="entry name" value="FMN_Rdtase-like_dom"/>
</dbReference>
<dbReference type="STRING" id="258515.SAMN05192585_10956"/>
<dbReference type="PANTHER" id="PTHR43278">
    <property type="entry name" value="NAD(P)H-DEPENDENT FMN-CONTAINING OXIDOREDUCTASE YWQN-RELATED"/>
    <property type="match status" value="1"/>
</dbReference>
<dbReference type="Proteomes" id="UP000199182">
    <property type="component" value="Unassembled WGS sequence"/>
</dbReference>
<dbReference type="PANTHER" id="PTHR43278:SF2">
    <property type="entry name" value="IRON-SULFUR FLAVOPROTEIN"/>
    <property type="match status" value="1"/>
</dbReference>
<keyword evidence="5" id="KW-1185">Reference proteome</keyword>
<dbReference type="Gene3D" id="3.40.50.360">
    <property type="match status" value="1"/>
</dbReference>
<gene>
    <name evidence="4" type="ORF">SAMN05192585_10956</name>
</gene>
<dbReference type="GO" id="GO:0016491">
    <property type="term" value="F:oxidoreductase activity"/>
    <property type="evidence" value="ECO:0007669"/>
    <property type="project" value="InterPro"/>
</dbReference>
<accession>A0A1G9XV64</accession>
<dbReference type="RefSeq" id="WP_092638953.1">
    <property type="nucleotide sequence ID" value="NZ_FNID01000009.1"/>
</dbReference>
<dbReference type="AlphaFoldDB" id="A0A1G9XV64"/>
<evidence type="ECO:0000256" key="2">
    <source>
        <dbReference type="ARBA" id="ARBA00022643"/>
    </source>
</evidence>